<dbReference type="InterPro" id="IPR043686">
    <property type="entry name" value="Uup"/>
</dbReference>
<dbReference type="Proteomes" id="UP000886829">
    <property type="component" value="Unassembled WGS sequence"/>
</dbReference>
<evidence type="ECO:0000256" key="12">
    <source>
        <dbReference type="SAM" id="MobiDB-lite"/>
    </source>
</evidence>
<dbReference type="InterPro" id="IPR027417">
    <property type="entry name" value="P-loop_NTPase"/>
</dbReference>
<keyword evidence="2 11" id="KW-0677">Repeat</keyword>
<keyword evidence="5 11" id="KW-0378">Hydrolase</keyword>
<evidence type="ECO:0000256" key="1">
    <source>
        <dbReference type="ARBA" id="ARBA00022490"/>
    </source>
</evidence>
<dbReference type="InterPro" id="IPR017871">
    <property type="entry name" value="ABC_transporter-like_CS"/>
</dbReference>
<dbReference type="FunFam" id="3.40.50.300:FF:000309">
    <property type="entry name" value="ABC transporter ATP-binding protein"/>
    <property type="match status" value="1"/>
</dbReference>
<dbReference type="Pfam" id="PF12848">
    <property type="entry name" value="ABC_tran_Xtn"/>
    <property type="match status" value="1"/>
</dbReference>
<dbReference type="SMART" id="SM00382">
    <property type="entry name" value="AAA"/>
    <property type="match status" value="2"/>
</dbReference>
<dbReference type="GO" id="GO:0016887">
    <property type="term" value="F:ATP hydrolysis activity"/>
    <property type="evidence" value="ECO:0007669"/>
    <property type="project" value="UniProtKB-UniRule"/>
</dbReference>
<evidence type="ECO:0000256" key="3">
    <source>
        <dbReference type="ARBA" id="ARBA00022741"/>
    </source>
</evidence>
<evidence type="ECO:0000256" key="7">
    <source>
        <dbReference type="ARBA" id="ARBA00023125"/>
    </source>
</evidence>
<keyword evidence="8 11" id="KW-0234">DNA repair</keyword>
<reference evidence="14" key="1">
    <citation type="journal article" date="2021" name="PeerJ">
        <title>Extensive microbial diversity within the chicken gut microbiome revealed by metagenomics and culture.</title>
        <authorList>
            <person name="Gilroy R."/>
            <person name="Ravi A."/>
            <person name="Getino M."/>
            <person name="Pursley I."/>
            <person name="Horton D.L."/>
            <person name="Alikhan N.F."/>
            <person name="Baker D."/>
            <person name="Gharbi K."/>
            <person name="Hall N."/>
            <person name="Watson M."/>
            <person name="Adriaenssens E.M."/>
            <person name="Foster-Nyarko E."/>
            <person name="Jarju S."/>
            <person name="Secka A."/>
            <person name="Antonio M."/>
            <person name="Oren A."/>
            <person name="Chaudhuri R.R."/>
            <person name="La Ragione R."/>
            <person name="Hildebrand F."/>
            <person name="Pallen M.J."/>
        </authorList>
    </citation>
    <scope>NUCLEOTIDE SEQUENCE</scope>
    <source>
        <strain evidence="14">USASDec5-558</strain>
    </source>
</reference>
<dbReference type="GO" id="GO:0005737">
    <property type="term" value="C:cytoplasm"/>
    <property type="evidence" value="ECO:0007669"/>
    <property type="project" value="UniProtKB-SubCell"/>
</dbReference>
<sequence>MALLTLMKGSLAYGDDALLSEADFALEEGERVCLVGRNGTGKSTLLRLLAGEIELDQGRLIVRDGLRVQRLAQDPPQDSSGTVYGMVARGIEVVGEALARFKESTDPEEQEKLASFIEHHDGWRKEALIYKILNKIDLDPELPLATLSGGWRRKVALAAALANEPQVLLLDEPTNHLDIGTIAWLEEYIKGFKGTCIFITHDRAFADNLASRIVELDRGKLYSYPGAFDDYLRLRDERLRLEELERQNFDRVLAEEEAWIRRGVKARLARNEGRVRNLEAMRAERAARRDRQGRAIMQISEADRSGNIVFEAQNITVTYEGQDIIKDFAPTVMRGDRIGIVGPNGAGKTTLIKVLMDLIKPTHGYVRIGTNVQIQYFDQYHEQLFLDKSVADNVAEGKSDVTINGKTVHVLSYLKNFLFTARRARSPVKVLSGGEKNRLMLARIFARPCNVLIMDEPTNDLDLETLDLLEELLQNFPGTVLVISHDRRFIDHFATETWVFEGHGHIETVVGGWKDVEDFYRRTGRNVTEVVSNTQDKEKAESSAKEPKGSADSGAQKSDASAAASNGKKKLSFTEAHELELLPEKVEQQESALAQVDAMIADPSLYTKGAEEIKKIQQQRAAEQAKLDALYARWEELMAKAED</sequence>
<dbReference type="InterPro" id="IPR032524">
    <property type="entry name" value="ABC_tran_C"/>
</dbReference>
<dbReference type="EMBL" id="DXEV01000077">
    <property type="protein sequence ID" value="HIX56579.1"/>
    <property type="molecule type" value="Genomic_DNA"/>
</dbReference>
<evidence type="ECO:0000256" key="8">
    <source>
        <dbReference type="ARBA" id="ARBA00023204"/>
    </source>
</evidence>
<dbReference type="InterPro" id="IPR003593">
    <property type="entry name" value="AAA+_ATPase"/>
</dbReference>
<dbReference type="InterPro" id="IPR051309">
    <property type="entry name" value="ABCF_ATPase"/>
</dbReference>
<keyword evidence="3 11" id="KW-0547">Nucleotide-binding</keyword>
<dbReference type="PROSITE" id="PS50893">
    <property type="entry name" value="ABC_TRANSPORTER_2"/>
    <property type="match status" value="2"/>
</dbReference>
<dbReference type="GO" id="GO:0003677">
    <property type="term" value="F:DNA binding"/>
    <property type="evidence" value="ECO:0007669"/>
    <property type="project" value="UniProtKB-UniRule"/>
</dbReference>
<keyword evidence="7 11" id="KW-0238">DNA-binding</keyword>
<dbReference type="Pfam" id="PF16326">
    <property type="entry name" value="ABC_tran_CTD"/>
    <property type="match status" value="1"/>
</dbReference>
<dbReference type="InterPro" id="IPR003439">
    <property type="entry name" value="ABC_transporter-like_ATP-bd"/>
</dbReference>
<comment type="catalytic activity">
    <reaction evidence="9 11">
        <text>ATP + H2O = ADP + phosphate + H(+)</text>
        <dbReference type="Rhea" id="RHEA:13065"/>
        <dbReference type="ChEBI" id="CHEBI:15377"/>
        <dbReference type="ChEBI" id="CHEBI:15378"/>
        <dbReference type="ChEBI" id="CHEBI:30616"/>
        <dbReference type="ChEBI" id="CHEBI:43474"/>
        <dbReference type="ChEBI" id="CHEBI:456216"/>
    </reaction>
</comment>
<dbReference type="Gene3D" id="1.10.287.380">
    <property type="entry name" value="Valyl-tRNA synthetase, C-terminal domain"/>
    <property type="match status" value="1"/>
</dbReference>
<evidence type="ECO:0000256" key="2">
    <source>
        <dbReference type="ARBA" id="ARBA00022737"/>
    </source>
</evidence>
<dbReference type="InterPro" id="IPR032781">
    <property type="entry name" value="ABC_tran_Xtn"/>
</dbReference>
<feature type="domain" description="ABC transporter" evidence="13">
    <location>
        <begin position="310"/>
        <end position="536"/>
    </location>
</feature>
<feature type="compositionally biased region" description="Basic and acidic residues" evidence="12">
    <location>
        <begin position="535"/>
        <end position="549"/>
    </location>
</feature>
<protein>
    <recommendedName>
        <fullName evidence="11">ATP-binding protein Uup</fullName>
        <ecNumber evidence="11">3.6.1.-</ecNumber>
    </recommendedName>
</protein>
<dbReference type="HAMAP" id="MF_00848">
    <property type="entry name" value="Uup"/>
    <property type="match status" value="1"/>
</dbReference>
<feature type="binding site" evidence="11">
    <location>
        <begin position="342"/>
        <end position="349"/>
    </location>
    <ligand>
        <name>ATP</name>
        <dbReference type="ChEBI" id="CHEBI:30616"/>
        <label>2</label>
    </ligand>
</feature>
<name>A0A9D1WCA8_9GAMM</name>
<keyword evidence="6 11" id="KW-0067">ATP-binding</keyword>
<proteinExistence type="inferred from homology"/>
<dbReference type="PANTHER" id="PTHR42855">
    <property type="entry name" value="ABC TRANSPORTER ATP-BINDING SUBUNIT"/>
    <property type="match status" value="1"/>
</dbReference>
<evidence type="ECO:0000256" key="6">
    <source>
        <dbReference type="ARBA" id="ARBA00022840"/>
    </source>
</evidence>
<evidence type="ECO:0000256" key="10">
    <source>
        <dbReference type="ARBA" id="ARBA00061478"/>
    </source>
</evidence>
<evidence type="ECO:0000256" key="11">
    <source>
        <dbReference type="HAMAP-Rule" id="MF_00848"/>
    </source>
</evidence>
<accession>A0A9D1WCA8</accession>
<organism evidence="14 15">
    <name type="scientific">Candidatus Anaerobiospirillum pullistercoris</name>
    <dbReference type="NCBI Taxonomy" id="2838452"/>
    <lineage>
        <taxon>Bacteria</taxon>
        <taxon>Pseudomonadati</taxon>
        <taxon>Pseudomonadota</taxon>
        <taxon>Gammaproteobacteria</taxon>
        <taxon>Aeromonadales</taxon>
        <taxon>Succinivibrionaceae</taxon>
        <taxon>Anaerobiospirillum</taxon>
    </lineage>
</organism>
<feature type="binding site" evidence="11">
    <location>
        <begin position="36"/>
        <end position="43"/>
    </location>
    <ligand>
        <name>ATP</name>
        <dbReference type="ChEBI" id="CHEBI:30616"/>
        <label>1</label>
    </ligand>
</feature>
<dbReference type="PROSITE" id="PS00211">
    <property type="entry name" value="ABC_TRANSPORTER_1"/>
    <property type="match status" value="2"/>
</dbReference>
<evidence type="ECO:0000256" key="5">
    <source>
        <dbReference type="ARBA" id="ARBA00022801"/>
    </source>
</evidence>
<dbReference type="InterPro" id="IPR037118">
    <property type="entry name" value="Val-tRNA_synth_C_sf"/>
</dbReference>
<dbReference type="GO" id="GO:0006281">
    <property type="term" value="P:DNA repair"/>
    <property type="evidence" value="ECO:0007669"/>
    <property type="project" value="UniProtKB-KW"/>
</dbReference>
<dbReference type="Gene3D" id="3.40.50.300">
    <property type="entry name" value="P-loop containing nucleotide triphosphate hydrolases"/>
    <property type="match status" value="2"/>
</dbReference>
<keyword evidence="4 11" id="KW-0227">DNA damage</keyword>
<comment type="caution">
    <text evidence="14">The sequence shown here is derived from an EMBL/GenBank/DDBJ whole genome shotgun (WGS) entry which is preliminary data.</text>
</comment>
<gene>
    <name evidence="11" type="primary">uup</name>
    <name evidence="14" type="ORF">H9850_03795</name>
</gene>
<evidence type="ECO:0000313" key="14">
    <source>
        <dbReference type="EMBL" id="HIX56579.1"/>
    </source>
</evidence>
<comment type="similarity">
    <text evidence="10 11">Belongs to the ABC transporter superfamily. ABCF family. Uup subfamily.</text>
</comment>
<keyword evidence="1 11" id="KW-0963">Cytoplasm</keyword>
<dbReference type="Pfam" id="PF00005">
    <property type="entry name" value="ABC_tran"/>
    <property type="match status" value="2"/>
</dbReference>
<comment type="function">
    <text evidence="11">Probably plays a role in ribosome assembly or function. May be involved in resolution of branched DNA intermediates that result from template switching in postreplication gaps. Binds DNA and has ATPase activity.</text>
</comment>
<dbReference type="GO" id="GO:0005524">
    <property type="term" value="F:ATP binding"/>
    <property type="evidence" value="ECO:0007669"/>
    <property type="project" value="UniProtKB-UniRule"/>
</dbReference>
<dbReference type="FunFam" id="3.40.50.300:FF:000011">
    <property type="entry name" value="Putative ABC transporter ATP-binding component"/>
    <property type="match status" value="1"/>
</dbReference>
<comment type="subcellular location">
    <subcellularLocation>
        <location evidence="11">Cytoplasm</location>
    </subcellularLocation>
    <text evidence="11">Associates with ribosomes.</text>
</comment>
<feature type="region of interest" description="Disordered" evidence="12">
    <location>
        <begin position="530"/>
        <end position="569"/>
    </location>
</feature>
<dbReference type="EC" id="3.6.1.-" evidence="11"/>
<dbReference type="CDD" id="cd03221">
    <property type="entry name" value="ABCF_EF-3"/>
    <property type="match status" value="2"/>
</dbReference>
<feature type="domain" description="ABC transporter" evidence="13">
    <location>
        <begin position="1"/>
        <end position="243"/>
    </location>
</feature>
<evidence type="ECO:0000256" key="4">
    <source>
        <dbReference type="ARBA" id="ARBA00022763"/>
    </source>
</evidence>
<evidence type="ECO:0000256" key="9">
    <source>
        <dbReference type="ARBA" id="ARBA00049360"/>
    </source>
</evidence>
<dbReference type="AlphaFoldDB" id="A0A9D1WCA8"/>
<dbReference type="GO" id="GO:0043022">
    <property type="term" value="F:ribosome binding"/>
    <property type="evidence" value="ECO:0007669"/>
    <property type="project" value="UniProtKB-UniRule"/>
</dbReference>
<dbReference type="SUPFAM" id="SSF52540">
    <property type="entry name" value="P-loop containing nucleoside triphosphate hydrolases"/>
    <property type="match status" value="2"/>
</dbReference>
<dbReference type="PANTHER" id="PTHR42855:SF1">
    <property type="entry name" value="ABC TRANSPORTER DOMAIN-CONTAINING PROTEIN"/>
    <property type="match status" value="1"/>
</dbReference>
<evidence type="ECO:0000313" key="15">
    <source>
        <dbReference type="Proteomes" id="UP000886829"/>
    </source>
</evidence>
<evidence type="ECO:0000259" key="13">
    <source>
        <dbReference type="PROSITE" id="PS50893"/>
    </source>
</evidence>
<reference evidence="14" key="2">
    <citation type="submission" date="2021-04" db="EMBL/GenBank/DDBJ databases">
        <authorList>
            <person name="Gilroy R."/>
        </authorList>
    </citation>
    <scope>NUCLEOTIDE SEQUENCE</scope>
    <source>
        <strain evidence="14">USASDec5-558</strain>
    </source>
</reference>